<protein>
    <submittedName>
        <fullName evidence="2">Putative quinate dehydrogenase</fullName>
    </submittedName>
</protein>
<dbReference type="Pfam" id="PF08501">
    <property type="entry name" value="Shikimate_dh_N"/>
    <property type="match status" value="1"/>
</dbReference>
<evidence type="ECO:0000313" key="2">
    <source>
        <dbReference type="EMBL" id="RWQ97045.1"/>
    </source>
</evidence>
<dbReference type="InterPro" id="IPR036291">
    <property type="entry name" value="NAD(P)-bd_dom_sf"/>
</dbReference>
<dbReference type="InterPro" id="IPR022893">
    <property type="entry name" value="Shikimate_DH_fam"/>
</dbReference>
<proteinExistence type="predicted"/>
<dbReference type="GO" id="GO:0009423">
    <property type="term" value="P:chorismate biosynthetic process"/>
    <property type="evidence" value="ECO:0007669"/>
    <property type="project" value="TreeGrafter"/>
</dbReference>
<dbReference type="InterPro" id="IPR046346">
    <property type="entry name" value="Aminoacid_DH-like_N_sf"/>
</dbReference>
<sequence length="347" mass="38702">MMPSAYQAPSDLDTVLRDSFRYGSSLLDQRPKFQKGDIYLLGYPLRHSLAPILHNKLFYLRNVPWTYHALESKEKQDLLNLLSQPVCVGAAVTMPHKVSFIPLVDDMTEEAKGIGAINTIFIRLDNSGKRKYIGTNTDTIGVRESFLRNSTPEELNRGKRSPGLVIGAGGACRSAIYALHHWLQVDEIYIANRLRREVEDIMSSFAKVGSFKAKLRFVGSLAEAESLPAPFFVVGTVPDFPPQTDGEKVARQCMEALMTRADGNQGVVLEMCYHPSIRTSFTVFAENAGWKVIPGTEPMIWQGITQQVLWTENGKLLNEFEYQKIEKVIEVGLAAHNPAGRGTRSSL</sequence>
<dbReference type="GO" id="GO:0019632">
    <property type="term" value="P:shikimate metabolic process"/>
    <property type="evidence" value="ECO:0007669"/>
    <property type="project" value="TreeGrafter"/>
</dbReference>
<dbReference type="PANTHER" id="PTHR21089:SF1">
    <property type="entry name" value="BIFUNCTIONAL 3-DEHYDROQUINATE DEHYDRATASE_SHIKIMATE DEHYDROGENASE, CHLOROPLASTIC"/>
    <property type="match status" value="1"/>
</dbReference>
<dbReference type="SUPFAM" id="SSF51735">
    <property type="entry name" value="NAD(P)-binding Rossmann-fold domains"/>
    <property type="match status" value="1"/>
</dbReference>
<dbReference type="GeneID" id="39595497"/>
<comment type="caution">
    <text evidence="2">The sequence shown here is derived from an EMBL/GenBank/DDBJ whole genome shotgun (WGS) entry which is preliminary data.</text>
</comment>
<dbReference type="SUPFAM" id="SSF53223">
    <property type="entry name" value="Aminoacid dehydrogenase-like, N-terminal domain"/>
    <property type="match status" value="1"/>
</dbReference>
<name>A0A443HYX9_BYSSP</name>
<dbReference type="Proteomes" id="UP000283841">
    <property type="component" value="Unassembled WGS sequence"/>
</dbReference>
<gene>
    <name evidence="2" type="ORF">C8Q69DRAFT_213806</name>
</gene>
<feature type="domain" description="Shikimate dehydrogenase substrate binding N-terminal" evidence="1">
    <location>
        <begin position="40"/>
        <end position="120"/>
    </location>
</feature>
<accession>A0A443HYX9</accession>
<dbReference type="AlphaFoldDB" id="A0A443HYX9"/>
<evidence type="ECO:0000259" key="1">
    <source>
        <dbReference type="Pfam" id="PF08501"/>
    </source>
</evidence>
<organism evidence="2 3">
    <name type="scientific">Byssochlamys spectabilis</name>
    <name type="common">Paecilomyces variotii</name>
    <dbReference type="NCBI Taxonomy" id="264951"/>
    <lineage>
        <taxon>Eukaryota</taxon>
        <taxon>Fungi</taxon>
        <taxon>Dikarya</taxon>
        <taxon>Ascomycota</taxon>
        <taxon>Pezizomycotina</taxon>
        <taxon>Eurotiomycetes</taxon>
        <taxon>Eurotiomycetidae</taxon>
        <taxon>Eurotiales</taxon>
        <taxon>Thermoascaceae</taxon>
        <taxon>Paecilomyces</taxon>
    </lineage>
</organism>
<reference evidence="2 3" key="1">
    <citation type="journal article" date="2018" name="Front. Microbiol.">
        <title>Genomic and genetic insights into a cosmopolitan fungus, Paecilomyces variotii (Eurotiales).</title>
        <authorList>
            <person name="Urquhart A.S."/>
            <person name="Mondo S.J."/>
            <person name="Makela M.R."/>
            <person name="Hane J.K."/>
            <person name="Wiebenga A."/>
            <person name="He G."/>
            <person name="Mihaltcheva S."/>
            <person name="Pangilinan J."/>
            <person name="Lipzen A."/>
            <person name="Barry K."/>
            <person name="de Vries R.P."/>
            <person name="Grigoriev I.V."/>
            <person name="Idnurm A."/>
        </authorList>
    </citation>
    <scope>NUCLEOTIDE SEQUENCE [LARGE SCALE GENOMIC DNA]</scope>
    <source>
        <strain evidence="2 3">CBS 101075</strain>
    </source>
</reference>
<dbReference type="VEuPathDB" id="FungiDB:C8Q69DRAFT_213806"/>
<dbReference type="RefSeq" id="XP_028486690.1">
    <property type="nucleotide sequence ID" value="XM_028626220.1"/>
</dbReference>
<dbReference type="Gene3D" id="3.40.50.10860">
    <property type="entry name" value="Leucine Dehydrogenase, chain A, domain 1"/>
    <property type="match status" value="1"/>
</dbReference>
<dbReference type="GO" id="GO:0004764">
    <property type="term" value="F:shikimate 3-dehydrogenase (NADP+) activity"/>
    <property type="evidence" value="ECO:0007669"/>
    <property type="project" value="InterPro"/>
</dbReference>
<dbReference type="EMBL" id="RCNU01000003">
    <property type="protein sequence ID" value="RWQ97045.1"/>
    <property type="molecule type" value="Genomic_DNA"/>
</dbReference>
<dbReference type="Gene3D" id="3.40.50.720">
    <property type="entry name" value="NAD(P)-binding Rossmann-like Domain"/>
    <property type="match status" value="1"/>
</dbReference>
<dbReference type="InterPro" id="IPR013708">
    <property type="entry name" value="Shikimate_DH-bd_N"/>
</dbReference>
<evidence type="ECO:0000313" key="3">
    <source>
        <dbReference type="Proteomes" id="UP000283841"/>
    </source>
</evidence>
<dbReference type="STRING" id="264951.A0A443HYX9"/>
<keyword evidence="3" id="KW-1185">Reference proteome</keyword>
<dbReference type="PANTHER" id="PTHR21089">
    <property type="entry name" value="SHIKIMATE DEHYDROGENASE"/>
    <property type="match status" value="1"/>
</dbReference>